<dbReference type="HOGENOM" id="CLU_1603370_0_0_1"/>
<dbReference type="Proteomes" id="UP000005222">
    <property type="component" value="Chromosome K"/>
</dbReference>
<protein>
    <submittedName>
        <fullName evidence="3">Piso0_004728 protein</fullName>
    </submittedName>
</protein>
<feature type="chain" id="PRO_5007664858" evidence="1">
    <location>
        <begin position="24"/>
        <end position="166"/>
    </location>
</feature>
<dbReference type="EMBL" id="FO082049">
    <property type="protein sequence ID" value="CCE84125.1"/>
    <property type="molecule type" value="Genomic_DNA"/>
</dbReference>
<reference evidence="3" key="1">
    <citation type="submission" date="2011-10" db="EMBL/GenBank/DDBJ databases">
        <authorList>
            <person name="Genoscope - CEA"/>
        </authorList>
    </citation>
    <scope>NUCLEOTIDE SEQUENCE</scope>
</reference>
<organism evidence="3 4">
    <name type="scientific">Pichia sorbitophila (strain ATCC MYA-4447 / BCRC 22081 / CBS 7064 / NBRC 10061 / NRRL Y-12695)</name>
    <name type="common">Hybrid yeast</name>
    <dbReference type="NCBI Taxonomy" id="559304"/>
    <lineage>
        <taxon>Eukaryota</taxon>
        <taxon>Fungi</taxon>
        <taxon>Dikarya</taxon>
        <taxon>Ascomycota</taxon>
        <taxon>Saccharomycotina</taxon>
        <taxon>Pichiomycetes</taxon>
        <taxon>Debaryomycetaceae</taxon>
        <taxon>Millerozyma</taxon>
    </lineage>
</organism>
<accession>G8Y695</accession>
<dbReference type="EMBL" id="FO082048">
    <property type="protein sequence ID" value="CCE85156.1"/>
    <property type="molecule type" value="Genomic_DNA"/>
</dbReference>
<dbReference type="AlphaFoldDB" id="G8Y695"/>
<name>G8Y695_PICSO</name>
<evidence type="ECO:0000313" key="3">
    <source>
        <dbReference type="EMBL" id="CCE85156.1"/>
    </source>
</evidence>
<feature type="signal peptide" evidence="1">
    <location>
        <begin position="1"/>
        <end position="23"/>
    </location>
</feature>
<keyword evidence="1" id="KW-0732">Signal</keyword>
<evidence type="ECO:0000313" key="4">
    <source>
        <dbReference type="Proteomes" id="UP000005222"/>
    </source>
</evidence>
<reference evidence="4" key="2">
    <citation type="journal article" date="2012" name="G3 (Bethesda)">
        <title>Pichia sorbitophila, an interspecies yeast hybrid reveals early steps of genome resolution following polyploidization.</title>
        <authorList>
            <person name="Leh Louis V."/>
            <person name="Despons L."/>
            <person name="Friedrich A."/>
            <person name="Martin T."/>
            <person name="Durrens P."/>
            <person name="Casaregola S."/>
            <person name="Neuveglise C."/>
            <person name="Fairhead C."/>
            <person name="Marck C."/>
            <person name="Cruz J.A."/>
            <person name="Straub M.L."/>
            <person name="Kugler V."/>
            <person name="Sacerdot C."/>
            <person name="Uzunov Z."/>
            <person name="Thierry A."/>
            <person name="Weiss S."/>
            <person name="Bleykasten C."/>
            <person name="De Montigny J."/>
            <person name="Jacques N."/>
            <person name="Jung P."/>
            <person name="Lemaire M."/>
            <person name="Mallet S."/>
            <person name="Morel G."/>
            <person name="Richard G.F."/>
            <person name="Sarkar A."/>
            <person name="Savel G."/>
            <person name="Schacherer J."/>
            <person name="Seret M.L."/>
            <person name="Talla E."/>
            <person name="Samson G."/>
            <person name="Jubin C."/>
            <person name="Poulain J."/>
            <person name="Vacherie B."/>
            <person name="Barbe V."/>
            <person name="Pelletier E."/>
            <person name="Sherman D.J."/>
            <person name="Westhof E."/>
            <person name="Weissenbach J."/>
            <person name="Baret P.V."/>
            <person name="Wincker P."/>
            <person name="Gaillardin C."/>
            <person name="Dujon B."/>
            <person name="Souciet J.L."/>
        </authorList>
    </citation>
    <scope>NUCLEOTIDE SEQUENCE [LARGE SCALE GENOMIC DNA]</scope>
    <source>
        <strain evidence="4">ATCC MYA-4447 / BCRC 22081 / CBS 7064 / NBRC 10061 / NRRL Y-12695</strain>
    </source>
</reference>
<sequence length="166" mass="18239">MLFGKFLVSLSFATCSLIDIASAKTYVLGKKVNESSVAIYEADYKIDPKNPDVEPSYFVTMDHPIVDQMLKAEKRFNDVVAESGLSARDWLKRRDLQMNEFTPLGGSVLQKRCSKKPAKSCADAVVCSGAGQKAPCSTCPDSCRCFHFEHSGGGTNCCISEWYCAK</sequence>
<keyword evidence="4" id="KW-1185">Reference proteome</keyword>
<dbReference type="InParanoid" id="G8Y695"/>
<dbReference type="Proteomes" id="UP000005222">
    <property type="component" value="Chromosome L"/>
</dbReference>
<evidence type="ECO:0000256" key="1">
    <source>
        <dbReference type="SAM" id="SignalP"/>
    </source>
</evidence>
<gene>
    <name evidence="3" type="primary">Piso0_004728</name>
    <name evidence="2" type="ORF">GNLVRS01_PISO0K23264g</name>
    <name evidence="3" type="ORF">GNLVRS01_PISO0L23265g</name>
</gene>
<evidence type="ECO:0000313" key="2">
    <source>
        <dbReference type="EMBL" id="CCE84125.1"/>
    </source>
</evidence>
<proteinExistence type="predicted"/>